<accession>A0ABT0NJW9</accession>
<dbReference type="Proteomes" id="UP001056693">
    <property type="component" value="Unassembled WGS sequence"/>
</dbReference>
<proteinExistence type="predicted"/>
<comment type="caution">
    <text evidence="1">The sequence shown here is derived from an EMBL/GenBank/DDBJ whole genome shotgun (WGS) entry which is preliminary data.</text>
</comment>
<reference evidence="1 2" key="1">
    <citation type="submission" date="2019-03" db="EMBL/GenBank/DDBJ databases">
        <authorList>
            <person name="Molinero N."/>
            <person name="Sanchez B."/>
            <person name="Walker A."/>
            <person name="Duncan S."/>
            <person name="Delgado S."/>
            <person name="Margolles A."/>
        </authorList>
    </citation>
    <scope>NUCLEOTIDE SEQUENCE [LARGE SCALE GENOMIC DNA]</scope>
    <source>
        <strain evidence="1 2">IPLA60002</strain>
    </source>
</reference>
<dbReference type="RefSeq" id="WP_249377298.1">
    <property type="nucleotide sequence ID" value="NZ_SNUZ01000016.1"/>
</dbReference>
<protein>
    <submittedName>
        <fullName evidence="1">Uncharacterized protein</fullName>
    </submittedName>
</protein>
<keyword evidence="2" id="KW-1185">Reference proteome</keyword>
<evidence type="ECO:0000313" key="1">
    <source>
        <dbReference type="EMBL" id="MCL3788466.1"/>
    </source>
</evidence>
<name>A0ABT0NJW9_9FIRM</name>
<evidence type="ECO:0000313" key="2">
    <source>
        <dbReference type="Proteomes" id="UP001056693"/>
    </source>
</evidence>
<gene>
    <name evidence="1" type="ORF">E2N93_10805</name>
</gene>
<dbReference type="EMBL" id="SNUZ01000016">
    <property type="protein sequence ID" value="MCL3788466.1"/>
    <property type="molecule type" value="Genomic_DNA"/>
</dbReference>
<sequence length="136" mass="15708">MNKSAQPDEDVDWSQATPGVDYLCFDLYMRMQNPRKIYITETSALTPIDSVLTRDNETNKSSNPSTYGNFSKDCMIGATRFSVNSADGTENKLKWIHSDGFLLDFCCGNLILLRNRFYGYFFIFSSSFNNMRFYDF</sequence>
<organism evidence="1 2">
    <name type="scientific">Ruminococcus bromii</name>
    <dbReference type="NCBI Taxonomy" id="40518"/>
    <lineage>
        <taxon>Bacteria</taxon>
        <taxon>Bacillati</taxon>
        <taxon>Bacillota</taxon>
        <taxon>Clostridia</taxon>
        <taxon>Eubacteriales</taxon>
        <taxon>Oscillospiraceae</taxon>
        <taxon>Ruminococcus</taxon>
    </lineage>
</organism>